<sequence length="246" mass="26442">MRTIFIIVAAALCALPGCTAAQLSRNTVTQAHSHTDILYRQVLDNLAAAECNPDVLPHFSVIGAGGTLVIDSASANAGFDWDSRTFLGSTLGLGGSRGIEDGWTLAPVVNPDKLRAMRSAYQIVSRGEAADPVGFSLLNSYLGPDYMPLLQQGWYGVGSKHDVPKHACYVSHCGDRYVWVTGDGLAGLSQLSLAVLNIATLEESGAAPAPHNKEYLPSPDESYDYVPRARENFYNPLQSQIQMMGR</sequence>
<organism evidence="2 3">
    <name type="scientific">Lacipirellula parvula</name>
    <dbReference type="NCBI Taxonomy" id="2650471"/>
    <lineage>
        <taxon>Bacteria</taxon>
        <taxon>Pseudomonadati</taxon>
        <taxon>Planctomycetota</taxon>
        <taxon>Planctomycetia</taxon>
        <taxon>Pirellulales</taxon>
        <taxon>Lacipirellulaceae</taxon>
        <taxon>Lacipirellula</taxon>
    </lineage>
</organism>
<dbReference type="RefSeq" id="WP_152100543.1">
    <property type="nucleotide sequence ID" value="NZ_AP021861.1"/>
</dbReference>
<accession>A0A5K7XGD2</accession>
<keyword evidence="3" id="KW-1185">Reference proteome</keyword>
<name>A0A5K7XGD2_9BACT</name>
<keyword evidence="1" id="KW-0732">Signal</keyword>
<dbReference type="AlphaFoldDB" id="A0A5K7XGD2"/>
<evidence type="ECO:0000256" key="1">
    <source>
        <dbReference type="SAM" id="SignalP"/>
    </source>
</evidence>
<dbReference type="EMBL" id="AP021861">
    <property type="protein sequence ID" value="BBO35092.1"/>
    <property type="molecule type" value="Genomic_DNA"/>
</dbReference>
<feature type="signal peptide" evidence="1">
    <location>
        <begin position="1"/>
        <end position="20"/>
    </location>
</feature>
<feature type="chain" id="PRO_5025024555" evidence="1">
    <location>
        <begin position="21"/>
        <end position="246"/>
    </location>
</feature>
<gene>
    <name evidence="2" type="ORF">PLANPX_4704</name>
</gene>
<evidence type="ECO:0000313" key="2">
    <source>
        <dbReference type="EMBL" id="BBO35092.1"/>
    </source>
</evidence>
<evidence type="ECO:0000313" key="3">
    <source>
        <dbReference type="Proteomes" id="UP000326837"/>
    </source>
</evidence>
<dbReference type="Proteomes" id="UP000326837">
    <property type="component" value="Chromosome"/>
</dbReference>
<proteinExistence type="predicted"/>
<reference evidence="3" key="1">
    <citation type="submission" date="2019-10" db="EMBL/GenBank/DDBJ databases">
        <title>Lacipirellula parvula gen. nov., sp. nov., representing a lineage of planctomycetes widespread in freshwater anoxic habitats, and description of the family Lacipirellulaceae.</title>
        <authorList>
            <person name="Dedysh S.N."/>
            <person name="Kulichevskaya I.S."/>
            <person name="Beletsky A.V."/>
            <person name="Rakitin A.L."/>
            <person name="Mardanov A.V."/>
            <person name="Ivanova A.A."/>
            <person name="Saltykova V.X."/>
            <person name="Rijpstra W.I.C."/>
            <person name="Sinninghe Damste J.S."/>
            <person name="Ravin N.V."/>
        </authorList>
    </citation>
    <scope>NUCLEOTIDE SEQUENCE [LARGE SCALE GENOMIC DNA]</scope>
    <source>
        <strain evidence="3">PX69</strain>
    </source>
</reference>
<protein>
    <submittedName>
        <fullName evidence="2">Uncharacterized protein</fullName>
    </submittedName>
</protein>
<dbReference type="KEGG" id="lpav:PLANPX_4704"/>